<dbReference type="InterPro" id="IPR050924">
    <property type="entry name" value="Peroxiredoxin_BCP/PrxQ"/>
</dbReference>
<keyword evidence="14" id="KW-1185">Reference proteome</keyword>
<evidence type="ECO:0000313" key="14">
    <source>
        <dbReference type="Proteomes" id="UP001597474"/>
    </source>
</evidence>
<sequence length="160" mass="16652">MSALLARTSAAEALVGQALPALRLAASDGRQVDLARLDGTNVLYCYPPDPAAGAAQASGFRDLHAALRHLGVDRVIGVSAQSPAAQRVARERLALPFHLLSDGGALLARAFGIFDPDGSGIMSPRHLTLILRNGRITDVIDPAGRAGENAQDVLDLLTGN</sequence>
<gene>
    <name evidence="13" type="ORF">ACFSUD_13315</name>
</gene>
<accession>A0ABW5U5Q9</accession>
<protein>
    <recommendedName>
        <fullName evidence="2">thioredoxin-dependent peroxiredoxin</fullName>
        <ecNumber evidence="2">1.11.1.24</ecNumber>
    </recommendedName>
    <alternativeName>
        <fullName evidence="8">Thioredoxin peroxidase</fullName>
    </alternativeName>
    <alternativeName>
        <fullName evidence="10">Thioredoxin-dependent peroxiredoxin Bcp</fullName>
    </alternativeName>
</protein>
<keyword evidence="7" id="KW-0676">Redox-active center</keyword>
<evidence type="ECO:0000313" key="13">
    <source>
        <dbReference type="EMBL" id="MFD2740561.1"/>
    </source>
</evidence>
<evidence type="ECO:0000256" key="9">
    <source>
        <dbReference type="ARBA" id="ARBA00038489"/>
    </source>
</evidence>
<dbReference type="PANTHER" id="PTHR42801">
    <property type="entry name" value="THIOREDOXIN-DEPENDENT PEROXIDE REDUCTASE"/>
    <property type="match status" value="1"/>
</dbReference>
<dbReference type="Gene3D" id="3.40.30.10">
    <property type="entry name" value="Glutaredoxin"/>
    <property type="match status" value="1"/>
</dbReference>
<evidence type="ECO:0000256" key="4">
    <source>
        <dbReference type="ARBA" id="ARBA00022862"/>
    </source>
</evidence>
<dbReference type="InterPro" id="IPR013766">
    <property type="entry name" value="Thioredoxin_domain"/>
</dbReference>
<keyword evidence="4" id="KW-0049">Antioxidant</keyword>
<comment type="function">
    <text evidence="1">Thiol-specific peroxidase that catalyzes the reduction of hydrogen peroxide and organic hydroperoxides to water and alcohols, respectively. Plays a role in cell protection against oxidative stress by detoxifying peroxides and as sensor of hydrogen peroxide-mediated signaling events.</text>
</comment>
<evidence type="ECO:0000256" key="3">
    <source>
        <dbReference type="ARBA" id="ARBA00022559"/>
    </source>
</evidence>
<dbReference type="EC" id="1.11.1.24" evidence="2"/>
<dbReference type="PANTHER" id="PTHR42801:SF21">
    <property type="entry name" value="BCPB PROTEIN"/>
    <property type="match status" value="1"/>
</dbReference>
<dbReference type="PROSITE" id="PS51352">
    <property type="entry name" value="THIOREDOXIN_2"/>
    <property type="match status" value="1"/>
</dbReference>
<evidence type="ECO:0000256" key="1">
    <source>
        <dbReference type="ARBA" id="ARBA00003330"/>
    </source>
</evidence>
<evidence type="ECO:0000256" key="7">
    <source>
        <dbReference type="ARBA" id="ARBA00023284"/>
    </source>
</evidence>
<dbReference type="Proteomes" id="UP001597474">
    <property type="component" value="Unassembled WGS sequence"/>
</dbReference>
<dbReference type="SUPFAM" id="SSF52833">
    <property type="entry name" value="Thioredoxin-like"/>
    <property type="match status" value="1"/>
</dbReference>
<comment type="catalytic activity">
    <reaction evidence="11">
        <text>a hydroperoxide + [thioredoxin]-dithiol = an alcohol + [thioredoxin]-disulfide + H2O</text>
        <dbReference type="Rhea" id="RHEA:62620"/>
        <dbReference type="Rhea" id="RHEA-COMP:10698"/>
        <dbReference type="Rhea" id="RHEA-COMP:10700"/>
        <dbReference type="ChEBI" id="CHEBI:15377"/>
        <dbReference type="ChEBI" id="CHEBI:29950"/>
        <dbReference type="ChEBI" id="CHEBI:30879"/>
        <dbReference type="ChEBI" id="CHEBI:35924"/>
        <dbReference type="ChEBI" id="CHEBI:50058"/>
        <dbReference type="EC" id="1.11.1.24"/>
    </reaction>
</comment>
<evidence type="ECO:0000256" key="8">
    <source>
        <dbReference type="ARBA" id="ARBA00032824"/>
    </source>
</evidence>
<comment type="caution">
    <text evidence="13">The sequence shown here is derived from an EMBL/GenBank/DDBJ whole genome shotgun (WGS) entry which is preliminary data.</text>
</comment>
<evidence type="ECO:0000256" key="5">
    <source>
        <dbReference type="ARBA" id="ARBA00023002"/>
    </source>
</evidence>
<keyword evidence="5 13" id="KW-0560">Oxidoreductase</keyword>
<evidence type="ECO:0000256" key="11">
    <source>
        <dbReference type="ARBA" id="ARBA00049091"/>
    </source>
</evidence>
<dbReference type="Pfam" id="PF00578">
    <property type="entry name" value="AhpC-TSA"/>
    <property type="match status" value="1"/>
</dbReference>
<keyword evidence="3 13" id="KW-0575">Peroxidase</keyword>
<evidence type="ECO:0000256" key="10">
    <source>
        <dbReference type="ARBA" id="ARBA00042639"/>
    </source>
</evidence>
<proteinExistence type="inferred from homology"/>
<feature type="domain" description="Thioredoxin" evidence="12">
    <location>
        <begin position="13"/>
        <end position="159"/>
    </location>
</feature>
<keyword evidence="6" id="KW-1015">Disulfide bond</keyword>
<dbReference type="RefSeq" id="WP_386375095.1">
    <property type="nucleotide sequence ID" value="NZ_JBHUMP010000011.1"/>
</dbReference>
<dbReference type="EMBL" id="JBHUMP010000011">
    <property type="protein sequence ID" value="MFD2740561.1"/>
    <property type="molecule type" value="Genomic_DNA"/>
</dbReference>
<evidence type="ECO:0000259" key="12">
    <source>
        <dbReference type="PROSITE" id="PS51352"/>
    </source>
</evidence>
<evidence type="ECO:0000256" key="6">
    <source>
        <dbReference type="ARBA" id="ARBA00023157"/>
    </source>
</evidence>
<dbReference type="InterPro" id="IPR036249">
    <property type="entry name" value="Thioredoxin-like_sf"/>
</dbReference>
<dbReference type="InterPro" id="IPR000866">
    <property type="entry name" value="AhpC/TSA"/>
</dbReference>
<dbReference type="CDD" id="cd03017">
    <property type="entry name" value="PRX_BCP"/>
    <property type="match status" value="1"/>
</dbReference>
<evidence type="ECO:0000256" key="2">
    <source>
        <dbReference type="ARBA" id="ARBA00013017"/>
    </source>
</evidence>
<reference evidence="14" key="1">
    <citation type="journal article" date="2019" name="Int. J. Syst. Evol. Microbiol.">
        <title>The Global Catalogue of Microorganisms (GCM) 10K type strain sequencing project: providing services to taxonomists for standard genome sequencing and annotation.</title>
        <authorList>
            <consortium name="The Broad Institute Genomics Platform"/>
            <consortium name="The Broad Institute Genome Sequencing Center for Infectious Disease"/>
            <person name="Wu L."/>
            <person name="Ma J."/>
        </authorList>
    </citation>
    <scope>NUCLEOTIDE SEQUENCE [LARGE SCALE GENOMIC DNA]</scope>
    <source>
        <strain evidence="14">TISTR 2562</strain>
    </source>
</reference>
<organism evidence="13 14">
    <name type="scientific">Sulfitobacter aestuarii</name>
    <dbReference type="NCBI Taxonomy" id="2161676"/>
    <lineage>
        <taxon>Bacteria</taxon>
        <taxon>Pseudomonadati</taxon>
        <taxon>Pseudomonadota</taxon>
        <taxon>Alphaproteobacteria</taxon>
        <taxon>Rhodobacterales</taxon>
        <taxon>Roseobacteraceae</taxon>
        <taxon>Sulfitobacter</taxon>
    </lineage>
</organism>
<dbReference type="GO" id="GO:0140824">
    <property type="term" value="F:thioredoxin-dependent peroxiredoxin activity"/>
    <property type="evidence" value="ECO:0007669"/>
    <property type="project" value="UniProtKB-EC"/>
</dbReference>
<name>A0ABW5U5Q9_9RHOB</name>
<comment type="similarity">
    <text evidence="9">Belongs to the peroxiredoxin family. BCP/PrxQ subfamily.</text>
</comment>